<evidence type="ECO:0000313" key="1">
    <source>
        <dbReference type="EMBL" id="KIJ15204.1"/>
    </source>
</evidence>
<gene>
    <name evidence="1" type="ORF">PAXINDRAFT_12116</name>
</gene>
<reference evidence="1 2" key="1">
    <citation type="submission" date="2014-06" db="EMBL/GenBank/DDBJ databases">
        <authorList>
            <consortium name="DOE Joint Genome Institute"/>
            <person name="Kuo A."/>
            <person name="Kohler A."/>
            <person name="Nagy L.G."/>
            <person name="Floudas D."/>
            <person name="Copeland A."/>
            <person name="Barry K.W."/>
            <person name="Cichocki N."/>
            <person name="Veneault-Fourrey C."/>
            <person name="LaButti K."/>
            <person name="Lindquist E.A."/>
            <person name="Lipzen A."/>
            <person name="Lundell T."/>
            <person name="Morin E."/>
            <person name="Murat C."/>
            <person name="Sun H."/>
            <person name="Tunlid A."/>
            <person name="Henrissat B."/>
            <person name="Grigoriev I.V."/>
            <person name="Hibbett D.S."/>
            <person name="Martin F."/>
            <person name="Nordberg H.P."/>
            <person name="Cantor M.N."/>
            <person name="Hua S.X."/>
        </authorList>
    </citation>
    <scope>NUCLEOTIDE SEQUENCE [LARGE SCALE GENOMIC DNA]</scope>
    <source>
        <strain evidence="1 2">ATCC 200175</strain>
    </source>
</reference>
<evidence type="ECO:0000313" key="2">
    <source>
        <dbReference type="Proteomes" id="UP000053647"/>
    </source>
</evidence>
<sequence length="130" mass="14518">MTIDHTSAAVSLVNIAKVSQQLIATATGYTKDTRNTSNSHIQLEAQLQHIVVASNLALKVVNKSSLSNNPDIDLRLVEWLSSDEPHNCFITLKAIQELLKESLTWQFFRNILSLSKGDKMKEAIMLFNAH</sequence>
<dbReference type="OrthoDB" id="2690861at2759"/>
<dbReference type="Proteomes" id="UP000053647">
    <property type="component" value="Unassembled WGS sequence"/>
</dbReference>
<accession>A0A0C9SYS8</accession>
<dbReference type="HOGENOM" id="CLU_2050354_0_0_1"/>
<name>A0A0C9SYS8_PAXIN</name>
<dbReference type="EMBL" id="KN819338">
    <property type="protein sequence ID" value="KIJ15204.1"/>
    <property type="molecule type" value="Genomic_DNA"/>
</dbReference>
<proteinExistence type="predicted"/>
<organism evidence="1 2">
    <name type="scientific">Paxillus involutus ATCC 200175</name>
    <dbReference type="NCBI Taxonomy" id="664439"/>
    <lineage>
        <taxon>Eukaryota</taxon>
        <taxon>Fungi</taxon>
        <taxon>Dikarya</taxon>
        <taxon>Basidiomycota</taxon>
        <taxon>Agaricomycotina</taxon>
        <taxon>Agaricomycetes</taxon>
        <taxon>Agaricomycetidae</taxon>
        <taxon>Boletales</taxon>
        <taxon>Paxilineae</taxon>
        <taxon>Paxillaceae</taxon>
        <taxon>Paxillus</taxon>
    </lineage>
</organism>
<protein>
    <submittedName>
        <fullName evidence="1">Uncharacterized protein</fullName>
    </submittedName>
</protein>
<dbReference type="AlphaFoldDB" id="A0A0C9SYS8"/>
<reference evidence="2" key="2">
    <citation type="submission" date="2015-01" db="EMBL/GenBank/DDBJ databases">
        <title>Evolutionary Origins and Diversification of the Mycorrhizal Mutualists.</title>
        <authorList>
            <consortium name="DOE Joint Genome Institute"/>
            <consortium name="Mycorrhizal Genomics Consortium"/>
            <person name="Kohler A."/>
            <person name="Kuo A."/>
            <person name="Nagy L.G."/>
            <person name="Floudas D."/>
            <person name="Copeland A."/>
            <person name="Barry K.W."/>
            <person name="Cichocki N."/>
            <person name="Veneault-Fourrey C."/>
            <person name="LaButti K."/>
            <person name="Lindquist E.A."/>
            <person name="Lipzen A."/>
            <person name="Lundell T."/>
            <person name="Morin E."/>
            <person name="Murat C."/>
            <person name="Riley R."/>
            <person name="Ohm R."/>
            <person name="Sun H."/>
            <person name="Tunlid A."/>
            <person name="Henrissat B."/>
            <person name="Grigoriev I.V."/>
            <person name="Hibbett D.S."/>
            <person name="Martin F."/>
        </authorList>
    </citation>
    <scope>NUCLEOTIDE SEQUENCE [LARGE SCALE GENOMIC DNA]</scope>
    <source>
        <strain evidence="2">ATCC 200175</strain>
    </source>
</reference>
<keyword evidence="2" id="KW-1185">Reference proteome</keyword>